<dbReference type="EMBL" id="JAUBDI010000006">
    <property type="protein sequence ID" value="MDW0113228.1"/>
    <property type="molecule type" value="Genomic_DNA"/>
</dbReference>
<accession>A0ABU4GA91</accession>
<feature type="domain" description="Knr4/Smi1-like" evidence="1">
    <location>
        <begin position="13"/>
        <end position="144"/>
    </location>
</feature>
<protein>
    <submittedName>
        <fullName evidence="2">SMI1/KNR4 family protein</fullName>
    </submittedName>
</protein>
<reference evidence="2 3" key="1">
    <citation type="submission" date="2023-06" db="EMBL/GenBank/DDBJ databases">
        <title>Sporosarcina sp. nov., isolated from Korean traditional fermented seafood 'Jeotgal'.</title>
        <authorList>
            <person name="Yang A.I."/>
            <person name="Shin N.-R."/>
        </authorList>
    </citation>
    <scope>NUCLEOTIDE SEQUENCE [LARGE SCALE GENOMIC DNA]</scope>
    <source>
        <strain evidence="2 3">KCTC13119</strain>
    </source>
</reference>
<dbReference type="InterPro" id="IPR018958">
    <property type="entry name" value="Knr4/Smi1-like_dom"/>
</dbReference>
<evidence type="ECO:0000313" key="3">
    <source>
        <dbReference type="Proteomes" id="UP001282284"/>
    </source>
</evidence>
<comment type="caution">
    <text evidence="2">The sequence shown here is derived from an EMBL/GenBank/DDBJ whole genome shotgun (WGS) entry which is preliminary data.</text>
</comment>
<dbReference type="InterPro" id="IPR037883">
    <property type="entry name" value="Knr4/Smi1-like_sf"/>
</dbReference>
<dbReference type="Gene3D" id="3.40.1580.10">
    <property type="entry name" value="SMI1/KNR4-like"/>
    <property type="match status" value="1"/>
</dbReference>
<sequence length="149" mass="17018">MIHLFTHEDKRMPATEQDILQVEEKLNLKLPEDFKQLLRIENGGVVQAEKRGFPVDFPIESGDPYIDVEEIMGANEEGLLMSDYFIQEWGLPEQLVLFAGSGHAWVGFNYENPETPNVVYVEPDDGNGHNFHVIAHTFTEFVEKLTSIQ</sequence>
<evidence type="ECO:0000259" key="1">
    <source>
        <dbReference type="SMART" id="SM00860"/>
    </source>
</evidence>
<name>A0ABU4GA91_9BACL</name>
<dbReference type="RefSeq" id="WP_317943432.1">
    <property type="nucleotide sequence ID" value="NZ_JAUBDI010000006.1"/>
</dbReference>
<dbReference type="Pfam" id="PF09346">
    <property type="entry name" value="SMI1_KNR4"/>
    <property type="match status" value="1"/>
</dbReference>
<gene>
    <name evidence="2" type="ORF">QT711_08510</name>
</gene>
<proteinExistence type="predicted"/>
<dbReference type="Proteomes" id="UP001282284">
    <property type="component" value="Unassembled WGS sequence"/>
</dbReference>
<organism evidence="2 3">
    <name type="scientific">Sporosarcina saromensis</name>
    <dbReference type="NCBI Taxonomy" id="359365"/>
    <lineage>
        <taxon>Bacteria</taxon>
        <taxon>Bacillati</taxon>
        <taxon>Bacillota</taxon>
        <taxon>Bacilli</taxon>
        <taxon>Bacillales</taxon>
        <taxon>Caryophanaceae</taxon>
        <taxon>Sporosarcina</taxon>
    </lineage>
</organism>
<dbReference type="SUPFAM" id="SSF160631">
    <property type="entry name" value="SMI1/KNR4-like"/>
    <property type="match status" value="1"/>
</dbReference>
<evidence type="ECO:0000313" key="2">
    <source>
        <dbReference type="EMBL" id="MDW0113228.1"/>
    </source>
</evidence>
<keyword evidence="3" id="KW-1185">Reference proteome</keyword>
<dbReference type="SMART" id="SM00860">
    <property type="entry name" value="SMI1_KNR4"/>
    <property type="match status" value="1"/>
</dbReference>